<dbReference type="AlphaFoldDB" id="C2FW02"/>
<dbReference type="HOGENOM" id="CLU_3258013_0_0_10"/>
<evidence type="ECO:0000313" key="1">
    <source>
        <dbReference type="EMBL" id="EEI92994.1"/>
    </source>
</evidence>
<proteinExistence type="predicted"/>
<gene>
    <name evidence="1" type="ORF">HMPREF0765_1508</name>
</gene>
<dbReference type="EMBL" id="ACHB01000034">
    <property type="protein sequence ID" value="EEI92994.1"/>
    <property type="molecule type" value="Genomic_DNA"/>
</dbReference>
<name>C2FW02_SPHSI</name>
<dbReference type="Proteomes" id="UP000006241">
    <property type="component" value="Unassembled WGS sequence"/>
</dbReference>
<accession>C2FW02</accession>
<evidence type="ECO:0000313" key="2">
    <source>
        <dbReference type="Proteomes" id="UP000006241"/>
    </source>
</evidence>
<comment type="caution">
    <text evidence="1">The sequence shown here is derived from an EMBL/GenBank/DDBJ whole genome shotgun (WGS) entry which is preliminary data.</text>
</comment>
<protein>
    <submittedName>
        <fullName evidence="1">Uncharacterized protein</fullName>
    </submittedName>
</protein>
<reference evidence="1 2" key="1">
    <citation type="submission" date="2009-01" db="EMBL/GenBank/DDBJ databases">
        <authorList>
            <person name="Qin X."/>
            <person name="Bachman B."/>
            <person name="Battles P."/>
            <person name="Bell A."/>
            <person name="Bess C."/>
            <person name="Bickham C."/>
            <person name="Chaboub L."/>
            <person name="Chen D."/>
            <person name="Coyle M."/>
            <person name="Deiros D.R."/>
            <person name="Dinh H."/>
            <person name="Forbes L."/>
            <person name="Fowler G."/>
            <person name="Francisco L."/>
            <person name="Fu Q."/>
            <person name="Gubbala S."/>
            <person name="Hale W."/>
            <person name="Han Y."/>
            <person name="Hemphill L."/>
            <person name="Highlander S.K."/>
            <person name="Hirani K."/>
            <person name="Hogues M."/>
            <person name="Jackson L."/>
            <person name="Jakkamsetti A."/>
            <person name="Javaid M."/>
            <person name="Jiang H."/>
            <person name="Korchina V."/>
            <person name="Kovar C."/>
            <person name="Lara F."/>
            <person name="Lee S."/>
            <person name="Mata R."/>
            <person name="Mathew T."/>
            <person name="Moen C."/>
            <person name="Morales K."/>
            <person name="Munidasa M."/>
            <person name="Nazareth L."/>
            <person name="Ngo R."/>
            <person name="Nguyen L."/>
            <person name="Okwuonu G."/>
            <person name="Ongeri F."/>
            <person name="Patil S."/>
            <person name="Petrosino J."/>
            <person name="Pham C."/>
            <person name="Pham P."/>
            <person name="Pu L.-L."/>
            <person name="Puazo M."/>
            <person name="Raj R."/>
            <person name="Reid J."/>
            <person name="Rouhana J."/>
            <person name="Saada N."/>
            <person name="Shang Y."/>
            <person name="Simmons D."/>
            <person name="Thornton R."/>
            <person name="Warren J."/>
            <person name="Weissenberger G."/>
            <person name="Zhang J."/>
            <person name="Zhang L."/>
            <person name="Zhou C."/>
            <person name="Zhu D."/>
            <person name="Muzny D."/>
            <person name="Worley K."/>
            <person name="Gibbs R."/>
        </authorList>
    </citation>
    <scope>NUCLEOTIDE SEQUENCE [LARGE SCALE GENOMIC DNA]</scope>
    <source>
        <strain evidence="1 2">ATCC 33300</strain>
    </source>
</reference>
<sequence length="42" mass="4726">MRSEVYACFKDKVLLKSKQVINRIIGSKADCNFAGRGTSKFD</sequence>
<organism evidence="1 2">
    <name type="scientific">Sphingobacterium spiritivorum ATCC 33300</name>
    <dbReference type="NCBI Taxonomy" id="525372"/>
    <lineage>
        <taxon>Bacteria</taxon>
        <taxon>Pseudomonadati</taxon>
        <taxon>Bacteroidota</taxon>
        <taxon>Sphingobacteriia</taxon>
        <taxon>Sphingobacteriales</taxon>
        <taxon>Sphingobacteriaceae</taxon>
        <taxon>Sphingobacterium</taxon>
    </lineage>
</organism>